<comment type="caution">
    <text evidence="3">The sequence shown here is derived from an EMBL/GenBank/DDBJ whole genome shotgun (WGS) entry which is preliminary data.</text>
</comment>
<name>A0A8T2SFS9_CERRI</name>
<evidence type="ECO:0000313" key="3">
    <source>
        <dbReference type="EMBL" id="KAH7330905.1"/>
    </source>
</evidence>
<dbReference type="EMBL" id="CM035425">
    <property type="protein sequence ID" value="KAH7330905.1"/>
    <property type="molecule type" value="Genomic_DNA"/>
</dbReference>
<feature type="domain" description="Remorin C-terminal" evidence="2">
    <location>
        <begin position="15"/>
        <end position="63"/>
    </location>
</feature>
<organism evidence="3 4">
    <name type="scientific">Ceratopteris richardii</name>
    <name type="common">Triangle waterfern</name>
    <dbReference type="NCBI Taxonomy" id="49495"/>
    <lineage>
        <taxon>Eukaryota</taxon>
        <taxon>Viridiplantae</taxon>
        <taxon>Streptophyta</taxon>
        <taxon>Embryophyta</taxon>
        <taxon>Tracheophyta</taxon>
        <taxon>Polypodiopsida</taxon>
        <taxon>Polypodiidae</taxon>
        <taxon>Polypodiales</taxon>
        <taxon>Pteridineae</taxon>
        <taxon>Pteridaceae</taxon>
        <taxon>Parkerioideae</taxon>
        <taxon>Ceratopteris</taxon>
    </lineage>
</organism>
<comment type="similarity">
    <text evidence="1">Belongs to the remorin family.</text>
</comment>
<evidence type="ECO:0000259" key="2">
    <source>
        <dbReference type="Pfam" id="PF03763"/>
    </source>
</evidence>
<proteinExistence type="inferred from homology"/>
<dbReference type="OrthoDB" id="684343at2759"/>
<accession>A0A8T2SFS9</accession>
<gene>
    <name evidence="3" type="ORF">KP509_20G007600</name>
</gene>
<dbReference type="InterPro" id="IPR005516">
    <property type="entry name" value="Remorin_C"/>
</dbReference>
<dbReference type="AlphaFoldDB" id="A0A8T2SFS9"/>
<dbReference type="Pfam" id="PF03763">
    <property type="entry name" value="Remorin_C"/>
    <property type="match status" value="1"/>
</dbReference>
<reference evidence="3" key="1">
    <citation type="submission" date="2021-08" db="EMBL/GenBank/DDBJ databases">
        <title>WGS assembly of Ceratopteris richardii.</title>
        <authorList>
            <person name="Marchant D.B."/>
            <person name="Chen G."/>
            <person name="Jenkins J."/>
            <person name="Shu S."/>
            <person name="Leebens-Mack J."/>
            <person name="Grimwood J."/>
            <person name="Schmutz J."/>
            <person name="Soltis P."/>
            <person name="Soltis D."/>
            <person name="Chen Z.-H."/>
        </authorList>
    </citation>
    <scope>NUCLEOTIDE SEQUENCE</scope>
    <source>
        <strain evidence="3">Whitten #5841</strain>
        <tissue evidence="3">Leaf</tissue>
    </source>
</reference>
<evidence type="ECO:0000313" key="4">
    <source>
        <dbReference type="Proteomes" id="UP000825935"/>
    </source>
</evidence>
<keyword evidence="4" id="KW-1185">Reference proteome</keyword>
<sequence>MDRNIALAKVLNKEKNLSHIKAWEENENSKSMNKYNKMFVKFNAWKKARKASTKAKLKKKRAAARGEENSRAFQLSYKIQERTIMVPL</sequence>
<evidence type="ECO:0000256" key="1">
    <source>
        <dbReference type="ARBA" id="ARBA00005711"/>
    </source>
</evidence>
<dbReference type="Proteomes" id="UP000825935">
    <property type="component" value="Chromosome 20"/>
</dbReference>
<protein>
    <recommendedName>
        <fullName evidence="2">Remorin C-terminal domain-containing protein</fullName>
    </recommendedName>
</protein>